<sequence length="40" mass="4476">MIPADWCTLPGSNVTLVPKVHLWAVTRRATRLGARRPYGD</sequence>
<dbReference type="AlphaFoldDB" id="A0A1M4E4F5"/>
<reference evidence="1" key="1">
    <citation type="submission" date="2016-04" db="EMBL/GenBank/DDBJ databases">
        <authorList>
            <person name="Evans L.H."/>
            <person name="Alamgir A."/>
            <person name="Owens N."/>
            <person name="Weber N.D."/>
            <person name="Virtaneva K."/>
            <person name="Barbian K."/>
            <person name="Babar A."/>
            <person name="Rosenke K."/>
        </authorList>
    </citation>
    <scope>NUCLEOTIDE SEQUENCE</scope>
    <source>
        <strain evidence="1">Nono1</strain>
    </source>
</reference>
<organism evidence="1">
    <name type="scientific">Nonomuraea gerenzanensis</name>
    <dbReference type="NCBI Taxonomy" id="93944"/>
    <lineage>
        <taxon>Bacteria</taxon>
        <taxon>Bacillati</taxon>
        <taxon>Actinomycetota</taxon>
        <taxon>Actinomycetes</taxon>
        <taxon>Streptosporangiales</taxon>
        <taxon>Streptosporangiaceae</taxon>
        <taxon>Nonomuraea</taxon>
    </lineage>
</organism>
<dbReference type="EMBL" id="LT559118">
    <property type="protein sequence ID" value="SBO93673.1"/>
    <property type="molecule type" value="Genomic_DNA"/>
</dbReference>
<protein>
    <submittedName>
        <fullName evidence="1">Uncharacterized protein</fullName>
    </submittedName>
</protein>
<evidence type="ECO:0000313" key="1">
    <source>
        <dbReference type="EMBL" id="SBO93673.1"/>
    </source>
</evidence>
<proteinExistence type="predicted"/>
<accession>A0A1M4E4F5</accession>
<gene>
    <name evidence="1" type="ORF">BN4615_P3187</name>
</gene>
<name>A0A1M4E4F5_9ACTN</name>